<evidence type="ECO:0000313" key="2">
    <source>
        <dbReference type="Proteomes" id="UP001470230"/>
    </source>
</evidence>
<reference evidence="1 2" key="1">
    <citation type="submission" date="2024-04" db="EMBL/GenBank/DDBJ databases">
        <title>Tritrichomonas musculus Genome.</title>
        <authorList>
            <person name="Alves-Ferreira E."/>
            <person name="Grigg M."/>
            <person name="Lorenzi H."/>
            <person name="Galac M."/>
        </authorList>
    </citation>
    <scope>NUCLEOTIDE SEQUENCE [LARGE SCALE GENOMIC DNA]</scope>
    <source>
        <strain evidence="1 2">EAF2021</strain>
    </source>
</reference>
<evidence type="ECO:0000313" key="1">
    <source>
        <dbReference type="EMBL" id="KAK8899821.1"/>
    </source>
</evidence>
<dbReference type="Proteomes" id="UP001470230">
    <property type="component" value="Unassembled WGS sequence"/>
</dbReference>
<sequence>MTETGKNVVEKLIILVGDNVFGAAPVKEGQFKALDSLALRGQCGFVSTFKDSHDTLSQLIGTHYFTIEKLSKLLGEMKLAVLKDQSTYSGFGEVFSIKEKSLNEIYNQIQNLLKTFCIVVVEMHSLDSINQMTERLFPSIDKENVALIVLCGYGPNAKIPIFKTFPVVDPSWKVIGPDVVESLSVEHPMLFVSASKQLTRIDNVKFFSEKEIEDHCGMGILPICQLFRECSYYTGSTWKYGA</sequence>
<comment type="caution">
    <text evidence="1">The sequence shown here is derived from an EMBL/GenBank/DDBJ whole genome shotgun (WGS) entry which is preliminary data.</text>
</comment>
<name>A0ABR2L9X6_9EUKA</name>
<keyword evidence="2" id="KW-1185">Reference proteome</keyword>
<accession>A0ABR2L9X6</accession>
<gene>
    <name evidence="1" type="ORF">M9Y10_002143</name>
</gene>
<dbReference type="EMBL" id="JAPFFF010000001">
    <property type="protein sequence ID" value="KAK8899821.1"/>
    <property type="molecule type" value="Genomic_DNA"/>
</dbReference>
<protein>
    <submittedName>
        <fullName evidence="1">Uncharacterized protein</fullName>
    </submittedName>
</protein>
<organism evidence="1 2">
    <name type="scientific">Tritrichomonas musculus</name>
    <dbReference type="NCBI Taxonomy" id="1915356"/>
    <lineage>
        <taxon>Eukaryota</taxon>
        <taxon>Metamonada</taxon>
        <taxon>Parabasalia</taxon>
        <taxon>Tritrichomonadida</taxon>
        <taxon>Tritrichomonadidae</taxon>
        <taxon>Tritrichomonas</taxon>
    </lineage>
</organism>
<proteinExistence type="predicted"/>